<dbReference type="EMBL" id="ALAN01000011">
    <property type="protein sequence ID" value="ETI70659.1"/>
    <property type="molecule type" value="Genomic_DNA"/>
</dbReference>
<reference evidence="2 3" key="1">
    <citation type="journal article" date="2014" name="Environ. Microbiol.">
        <title>The nitrate-ammonifying and nosZ-carrying bacterium Bacillus vireti is a potent source and sink for nitric and nitrous oxide under high nitrate conditions.</title>
        <authorList>
            <person name="Mania D."/>
            <person name="Heylen K."/>
            <person name="van Spanning R.J."/>
            <person name="Frostegard A."/>
        </authorList>
    </citation>
    <scope>NUCLEOTIDE SEQUENCE [LARGE SCALE GENOMIC DNA]</scope>
    <source>
        <strain evidence="2 3">LMG 21834</strain>
    </source>
</reference>
<name>A0AB94IU91_9BACI</name>
<evidence type="ECO:0000313" key="2">
    <source>
        <dbReference type="EMBL" id="ETI70659.1"/>
    </source>
</evidence>
<sequence length="264" mass="30814">MENKLINLKDKMNETVLRDINFNAELEQKVLSSIKNKKSRPFPFRNKFNSFLSLAVTTVFFLGMVYFVGTKLHLFEDPQGNNASIPKEKIIEPTKNGTANTSFEEPNYINKNDISKETVFSELKKYLPKDVLANMPNFKQEDMDESTLYLWSKNEPNSDNFIHKIEVIFNENGFKQYHYKNYSFDLKENKISKDVANKMVGNFANSFISDGNQLSFVNKPAWDSLYEKDVIESWVAEKDNKEYIVMVNLTYGYVEFFTIQDKLN</sequence>
<evidence type="ECO:0000256" key="1">
    <source>
        <dbReference type="SAM" id="Phobius"/>
    </source>
</evidence>
<keyword evidence="1" id="KW-0472">Membrane</keyword>
<feature type="transmembrane region" description="Helical" evidence="1">
    <location>
        <begin position="48"/>
        <end position="69"/>
    </location>
</feature>
<protein>
    <submittedName>
        <fullName evidence="2">Uncharacterized protein</fullName>
    </submittedName>
</protein>
<dbReference type="Proteomes" id="UP000018877">
    <property type="component" value="Unassembled WGS sequence"/>
</dbReference>
<evidence type="ECO:0000313" key="3">
    <source>
        <dbReference type="Proteomes" id="UP000018877"/>
    </source>
</evidence>
<organism evidence="2 3">
    <name type="scientific">Neobacillus vireti LMG 21834</name>
    <dbReference type="NCBI Taxonomy" id="1131730"/>
    <lineage>
        <taxon>Bacteria</taxon>
        <taxon>Bacillati</taxon>
        <taxon>Bacillota</taxon>
        <taxon>Bacilli</taxon>
        <taxon>Bacillales</taxon>
        <taxon>Bacillaceae</taxon>
        <taxon>Neobacillus</taxon>
    </lineage>
</organism>
<keyword evidence="3" id="KW-1185">Reference proteome</keyword>
<dbReference type="AlphaFoldDB" id="A0AB94IU91"/>
<proteinExistence type="predicted"/>
<dbReference type="RefSeq" id="WP_024026481.1">
    <property type="nucleotide sequence ID" value="NZ_ALAN01000011.1"/>
</dbReference>
<accession>A0AB94IU91</accession>
<keyword evidence="1" id="KW-0812">Transmembrane</keyword>
<keyword evidence="1" id="KW-1133">Transmembrane helix</keyword>
<gene>
    <name evidence="2" type="ORF">BAVI_01295</name>
</gene>
<comment type="caution">
    <text evidence="2">The sequence shown here is derived from an EMBL/GenBank/DDBJ whole genome shotgun (WGS) entry which is preliminary data.</text>
</comment>